<name>A0AAV1Q0F7_SCOSC</name>
<protein>
    <submittedName>
        <fullName evidence="1">Uncharacterized protein</fullName>
    </submittedName>
</protein>
<proteinExistence type="predicted"/>
<sequence>MLGARSSGGSFWCHVNAEETRQAAGDDGALVKIGGFRCKLALKYDFNVFELNVFEALKDLSEIFSEVLRIGVTDDFFGVSHDSHVVVLVPVKSAV</sequence>
<dbReference type="Proteomes" id="UP001314229">
    <property type="component" value="Unassembled WGS sequence"/>
</dbReference>
<evidence type="ECO:0000313" key="1">
    <source>
        <dbReference type="EMBL" id="CAK6977902.1"/>
    </source>
</evidence>
<accession>A0AAV1Q0F7</accession>
<dbReference type="EMBL" id="CAWUFR010000441">
    <property type="protein sequence ID" value="CAK6977902.1"/>
    <property type="molecule type" value="Genomic_DNA"/>
</dbReference>
<gene>
    <name evidence="1" type="ORF">FSCOSCO3_A024827</name>
</gene>
<keyword evidence="2" id="KW-1185">Reference proteome</keyword>
<comment type="caution">
    <text evidence="1">The sequence shown here is derived from an EMBL/GenBank/DDBJ whole genome shotgun (WGS) entry which is preliminary data.</text>
</comment>
<dbReference type="AlphaFoldDB" id="A0AAV1Q0F7"/>
<evidence type="ECO:0000313" key="2">
    <source>
        <dbReference type="Proteomes" id="UP001314229"/>
    </source>
</evidence>
<organism evidence="1 2">
    <name type="scientific">Scomber scombrus</name>
    <name type="common">Atlantic mackerel</name>
    <name type="synonym">Scomber vernalis</name>
    <dbReference type="NCBI Taxonomy" id="13677"/>
    <lineage>
        <taxon>Eukaryota</taxon>
        <taxon>Metazoa</taxon>
        <taxon>Chordata</taxon>
        <taxon>Craniata</taxon>
        <taxon>Vertebrata</taxon>
        <taxon>Euteleostomi</taxon>
        <taxon>Actinopterygii</taxon>
        <taxon>Neopterygii</taxon>
        <taxon>Teleostei</taxon>
        <taxon>Neoteleostei</taxon>
        <taxon>Acanthomorphata</taxon>
        <taxon>Pelagiaria</taxon>
        <taxon>Scombriformes</taxon>
        <taxon>Scombridae</taxon>
        <taxon>Scomber</taxon>
    </lineage>
</organism>
<reference evidence="1 2" key="1">
    <citation type="submission" date="2024-01" db="EMBL/GenBank/DDBJ databases">
        <authorList>
            <person name="Alioto T."/>
            <person name="Alioto T."/>
            <person name="Gomez Garrido J."/>
        </authorList>
    </citation>
    <scope>NUCLEOTIDE SEQUENCE [LARGE SCALE GENOMIC DNA]</scope>
</reference>